<name>A0ABN8R4Z5_9CNID</name>
<reference evidence="2 3" key="1">
    <citation type="submission" date="2022-05" db="EMBL/GenBank/DDBJ databases">
        <authorList>
            <consortium name="Genoscope - CEA"/>
            <person name="William W."/>
        </authorList>
    </citation>
    <scope>NUCLEOTIDE SEQUENCE [LARGE SCALE GENOMIC DNA]</scope>
</reference>
<feature type="region of interest" description="Disordered" evidence="1">
    <location>
        <begin position="1"/>
        <end position="53"/>
    </location>
</feature>
<sequence length="179" mass="20732">MSRREQENRKRKAATKSCQSLDTWVSKVPRQEPSDADNDSAVCDDSPAETTTSDLSQLTSILQRDIEVAIPRYETNSLNKKPPWGRGWEHRVTIRRGTGRVNLRQQSTGIPNHQNRSFRDTNRENTFYDSFMFLLVSYPDVYFLSSCECERIKIVLDEVVHLFATKHPRKLELGTTLRD</sequence>
<dbReference type="Proteomes" id="UP001159405">
    <property type="component" value="Unassembled WGS sequence"/>
</dbReference>
<proteinExistence type="predicted"/>
<organism evidence="2 3">
    <name type="scientific">Porites lobata</name>
    <dbReference type="NCBI Taxonomy" id="104759"/>
    <lineage>
        <taxon>Eukaryota</taxon>
        <taxon>Metazoa</taxon>
        <taxon>Cnidaria</taxon>
        <taxon>Anthozoa</taxon>
        <taxon>Hexacorallia</taxon>
        <taxon>Scleractinia</taxon>
        <taxon>Fungiina</taxon>
        <taxon>Poritidae</taxon>
        <taxon>Porites</taxon>
    </lineage>
</organism>
<gene>
    <name evidence="2" type="ORF">PLOB_00014065</name>
</gene>
<protein>
    <submittedName>
        <fullName evidence="2">Uncharacterized protein</fullName>
    </submittedName>
</protein>
<dbReference type="EMBL" id="CALNXK010000181">
    <property type="protein sequence ID" value="CAH3173401.1"/>
    <property type="molecule type" value="Genomic_DNA"/>
</dbReference>
<evidence type="ECO:0000313" key="3">
    <source>
        <dbReference type="Proteomes" id="UP001159405"/>
    </source>
</evidence>
<evidence type="ECO:0000256" key="1">
    <source>
        <dbReference type="SAM" id="MobiDB-lite"/>
    </source>
</evidence>
<evidence type="ECO:0000313" key="2">
    <source>
        <dbReference type="EMBL" id="CAH3173401.1"/>
    </source>
</evidence>
<keyword evidence="3" id="KW-1185">Reference proteome</keyword>
<comment type="caution">
    <text evidence="2">The sequence shown here is derived from an EMBL/GenBank/DDBJ whole genome shotgun (WGS) entry which is preliminary data.</text>
</comment>
<accession>A0ABN8R4Z5</accession>